<dbReference type="KEGG" id="tpx:Turpa_1992"/>
<evidence type="ECO:0000256" key="1">
    <source>
        <dbReference type="SAM" id="SignalP"/>
    </source>
</evidence>
<organism evidence="2 3">
    <name type="scientific">Turneriella parva (strain ATCC BAA-1111 / DSM 21527 / NCTC 11395 / H)</name>
    <name type="common">Leptospira parva</name>
    <dbReference type="NCBI Taxonomy" id="869212"/>
    <lineage>
        <taxon>Bacteria</taxon>
        <taxon>Pseudomonadati</taxon>
        <taxon>Spirochaetota</taxon>
        <taxon>Spirochaetia</taxon>
        <taxon>Leptospirales</taxon>
        <taxon>Leptospiraceae</taxon>
        <taxon>Turneriella</taxon>
    </lineage>
</organism>
<dbReference type="RefSeq" id="WP_014803146.1">
    <property type="nucleotide sequence ID" value="NC_018020.1"/>
</dbReference>
<gene>
    <name evidence="2" type="ordered locus">Turpa_1992</name>
</gene>
<dbReference type="AlphaFoldDB" id="I4B5T2"/>
<dbReference type="EMBL" id="CP002959">
    <property type="protein sequence ID" value="AFM12639.1"/>
    <property type="molecule type" value="Genomic_DNA"/>
</dbReference>
<dbReference type="STRING" id="869212.Turpa_1992"/>
<dbReference type="OrthoDB" id="981626at2"/>
<feature type="chain" id="PRO_5003685923" evidence="1">
    <location>
        <begin position="20"/>
        <end position="400"/>
    </location>
</feature>
<keyword evidence="1" id="KW-0732">Signal</keyword>
<dbReference type="InterPro" id="IPR036249">
    <property type="entry name" value="Thioredoxin-like_sf"/>
</dbReference>
<dbReference type="Proteomes" id="UP000006048">
    <property type="component" value="Chromosome"/>
</dbReference>
<keyword evidence="3" id="KW-1185">Reference proteome</keyword>
<dbReference type="Gene3D" id="3.40.30.10">
    <property type="entry name" value="Glutaredoxin"/>
    <property type="match status" value="1"/>
</dbReference>
<dbReference type="HOGENOM" id="CLU_688758_0_0_12"/>
<feature type="signal peptide" evidence="1">
    <location>
        <begin position="1"/>
        <end position="19"/>
    </location>
</feature>
<accession>I4B5T2</accession>
<evidence type="ECO:0000313" key="3">
    <source>
        <dbReference type="Proteomes" id="UP000006048"/>
    </source>
</evidence>
<dbReference type="SUPFAM" id="SSF52833">
    <property type="entry name" value="Thioredoxin-like"/>
    <property type="match status" value="1"/>
</dbReference>
<sequence length="400" mass="42816">MRQILAAFMVLGASVHALADRHPVEDTLVALPASVSIGLGGTARLSVEVTIPAGHHAYLRHANAKGMAIPIAFRAAPESGFQLAMTAQPKGVRVGDEFVLRGKGKFTLELSELAMNEFGRTYALPVKVRLQLCGEAEPAICYMPETIEKTISVNINAPEILSRTQIDTSLAWIDNRAAALDAAKLKKQNVFALISDPTRCGACVQLETKVLPNAAVNKLLREKFVLYRVPKNEYSHAPIKGRFGIPFYFVVSPEGQNLQKWVGVPGPMQFAQGIEPYGIAASGTPTATAATTNSIPLNSGGRECAVPLKQSYAFQATQKGEFKSAGNMRFVTNASAPGTYTVLTLDRTGEIDASNSARVVHGKLVVERYLGGSDLIFQCSAFGIAGSVEAQSLSLSVELR</sequence>
<reference evidence="2 3" key="1">
    <citation type="submission" date="2012-06" db="EMBL/GenBank/DDBJ databases">
        <title>The complete chromosome of genome of Turneriella parva DSM 21527.</title>
        <authorList>
            <consortium name="US DOE Joint Genome Institute (JGI-PGF)"/>
            <person name="Lucas S."/>
            <person name="Han J."/>
            <person name="Lapidus A."/>
            <person name="Bruce D."/>
            <person name="Goodwin L."/>
            <person name="Pitluck S."/>
            <person name="Peters L."/>
            <person name="Kyrpides N."/>
            <person name="Mavromatis K."/>
            <person name="Ivanova N."/>
            <person name="Mikhailova N."/>
            <person name="Chertkov O."/>
            <person name="Detter J.C."/>
            <person name="Tapia R."/>
            <person name="Han C."/>
            <person name="Land M."/>
            <person name="Hauser L."/>
            <person name="Markowitz V."/>
            <person name="Cheng J.-F."/>
            <person name="Hugenholtz P."/>
            <person name="Woyke T."/>
            <person name="Wu D."/>
            <person name="Gronow S."/>
            <person name="Wellnitz S."/>
            <person name="Brambilla E."/>
            <person name="Klenk H.-P."/>
            <person name="Eisen J.A."/>
        </authorList>
    </citation>
    <scope>NUCLEOTIDE SEQUENCE [LARGE SCALE GENOMIC DNA]</scope>
    <source>
        <strain evidence="3">ATCC BAA-1111 / DSM 21527 / NCTC 11395 / H</strain>
    </source>
</reference>
<name>I4B5T2_TURPD</name>
<proteinExistence type="predicted"/>
<evidence type="ECO:0000313" key="2">
    <source>
        <dbReference type="EMBL" id="AFM12639.1"/>
    </source>
</evidence>
<protein>
    <submittedName>
        <fullName evidence="2">Uncharacterized protein</fullName>
    </submittedName>
</protein>
<dbReference type="Pfam" id="PF13899">
    <property type="entry name" value="Thioredoxin_7"/>
    <property type="match status" value="1"/>
</dbReference>